<gene>
    <name evidence="1" type="ORF">P691DRAFT_780989</name>
</gene>
<protein>
    <recommendedName>
        <fullName evidence="3">F-box domain-containing protein</fullName>
    </recommendedName>
</protein>
<dbReference type="SUPFAM" id="SSF52047">
    <property type="entry name" value="RNI-like"/>
    <property type="match status" value="1"/>
</dbReference>
<accession>A0A9P5XE62</accession>
<keyword evidence="2" id="KW-1185">Reference proteome</keyword>
<evidence type="ECO:0000313" key="2">
    <source>
        <dbReference type="Proteomes" id="UP000807342"/>
    </source>
</evidence>
<dbReference type="EMBL" id="MU151160">
    <property type="protein sequence ID" value="KAF9448467.1"/>
    <property type="molecule type" value="Genomic_DNA"/>
</dbReference>
<dbReference type="Gene3D" id="3.80.10.10">
    <property type="entry name" value="Ribonuclease Inhibitor"/>
    <property type="match status" value="1"/>
</dbReference>
<dbReference type="InterPro" id="IPR032675">
    <property type="entry name" value="LRR_dom_sf"/>
</dbReference>
<evidence type="ECO:0000313" key="1">
    <source>
        <dbReference type="EMBL" id="KAF9448467.1"/>
    </source>
</evidence>
<organism evidence="1 2">
    <name type="scientific">Macrolepiota fuliginosa MF-IS2</name>
    <dbReference type="NCBI Taxonomy" id="1400762"/>
    <lineage>
        <taxon>Eukaryota</taxon>
        <taxon>Fungi</taxon>
        <taxon>Dikarya</taxon>
        <taxon>Basidiomycota</taxon>
        <taxon>Agaricomycotina</taxon>
        <taxon>Agaricomycetes</taxon>
        <taxon>Agaricomycetidae</taxon>
        <taxon>Agaricales</taxon>
        <taxon>Agaricineae</taxon>
        <taxon>Agaricaceae</taxon>
        <taxon>Macrolepiota</taxon>
    </lineage>
</organism>
<dbReference type="SUPFAM" id="SSF81383">
    <property type="entry name" value="F-box domain"/>
    <property type="match status" value="1"/>
</dbReference>
<proteinExistence type="predicted"/>
<dbReference type="AlphaFoldDB" id="A0A9P5XE62"/>
<dbReference type="Proteomes" id="UP000807342">
    <property type="component" value="Unassembled WGS sequence"/>
</dbReference>
<dbReference type="Gene3D" id="1.20.1280.50">
    <property type="match status" value="1"/>
</dbReference>
<name>A0A9P5XE62_9AGAR</name>
<sequence>MLSTATIHSTTTLHDSFRAVAADIAALNNTLQEAPISDDFHSPIDTDTSFINSQVDEVKTLIKQLFSYRATLLRNRNFRRSAICKLPPEALGEIFQHVCYPDTKKFTVPTRLGAICSHWRHVAWSVPQLWTELNIGGRFWKSSYRLRLLDLYYKNMGGLLFNITIRRAPEENSKNARGVPFQDVFDRLFIRHADRLKTLTFEELPVSWFSSLEKASNTGQGFPNLESLEFSDNCCDNPLISLALFFLKKNPPIAFYNVPNLRRLILRDITSTVEFPWAQLTELSLSDINSETALDIVLQCQNIVTLKLEDLMTSPDIEVTLPNEELVLQNLEVFEYRSSHLSVHWEKALVKCLSFTNSLKKLIWLTRDGTPDLRREFLLRLPTSITELRLDSSKDRDNIRDLEEILVRLTSLRTIMLHLEDPIDLETVELLTVKEEASLLPTLRSIGLVMMRSEYDYQQMADILNMVRSRWEEGYDVDSGFQSGA</sequence>
<comment type="caution">
    <text evidence="1">The sequence shown here is derived from an EMBL/GenBank/DDBJ whole genome shotgun (WGS) entry which is preliminary data.</text>
</comment>
<dbReference type="OrthoDB" id="3249706at2759"/>
<reference evidence="1" key="1">
    <citation type="submission" date="2020-11" db="EMBL/GenBank/DDBJ databases">
        <authorList>
            <consortium name="DOE Joint Genome Institute"/>
            <person name="Ahrendt S."/>
            <person name="Riley R."/>
            <person name="Andreopoulos W."/>
            <person name="Labutti K."/>
            <person name="Pangilinan J."/>
            <person name="Ruiz-Duenas F.J."/>
            <person name="Barrasa J.M."/>
            <person name="Sanchez-Garcia M."/>
            <person name="Camarero S."/>
            <person name="Miyauchi S."/>
            <person name="Serrano A."/>
            <person name="Linde D."/>
            <person name="Babiker R."/>
            <person name="Drula E."/>
            <person name="Ayuso-Fernandez I."/>
            <person name="Pacheco R."/>
            <person name="Padilla G."/>
            <person name="Ferreira P."/>
            <person name="Barriuso J."/>
            <person name="Kellner H."/>
            <person name="Castanera R."/>
            <person name="Alfaro M."/>
            <person name="Ramirez L."/>
            <person name="Pisabarro A.G."/>
            <person name="Kuo A."/>
            <person name="Tritt A."/>
            <person name="Lipzen A."/>
            <person name="He G."/>
            <person name="Yan M."/>
            <person name="Ng V."/>
            <person name="Cullen D."/>
            <person name="Martin F."/>
            <person name="Rosso M.-N."/>
            <person name="Henrissat B."/>
            <person name="Hibbett D."/>
            <person name="Martinez A.T."/>
            <person name="Grigoriev I.V."/>
        </authorList>
    </citation>
    <scope>NUCLEOTIDE SEQUENCE</scope>
    <source>
        <strain evidence="1">MF-IS2</strain>
    </source>
</reference>
<evidence type="ECO:0008006" key="3">
    <source>
        <dbReference type="Google" id="ProtNLM"/>
    </source>
</evidence>
<dbReference type="InterPro" id="IPR036047">
    <property type="entry name" value="F-box-like_dom_sf"/>
</dbReference>